<evidence type="ECO:0000313" key="3">
    <source>
        <dbReference type="EMBL" id="PIT97560.1"/>
    </source>
</evidence>
<gene>
    <name evidence="3" type="ORF">COT77_00825</name>
</gene>
<sequence length="166" mass="18722">MKFRSFTLIEVLIVISIIGVLTTIVVVSYRGVQKKSRDDRRVADLSTIASALDQYYENNANKYPLFLGAEGCPEGADPNQAGRIFTERDAFVAKVSDYLNPVPKDPTKDVGYRYVYSCDGRHFALVTIIEDQNKSNWSNTAPQYLKYYVGVDPGNIDTSKIYYIAR</sequence>
<dbReference type="SUPFAM" id="SSF54523">
    <property type="entry name" value="Pili subunits"/>
    <property type="match status" value="1"/>
</dbReference>
<dbReference type="Pfam" id="PF07963">
    <property type="entry name" value="N_methyl"/>
    <property type="match status" value="1"/>
</dbReference>
<organism evidence="3 4">
    <name type="scientific">Candidatus Berkelbacteria bacterium CG10_big_fil_rev_8_21_14_0_10_41_12</name>
    <dbReference type="NCBI Taxonomy" id="1974513"/>
    <lineage>
        <taxon>Bacteria</taxon>
        <taxon>Candidatus Berkelbacteria</taxon>
    </lineage>
</organism>
<dbReference type="Gene3D" id="3.30.700.10">
    <property type="entry name" value="Glycoprotein, Type 4 Pilin"/>
    <property type="match status" value="1"/>
</dbReference>
<keyword evidence="2" id="KW-0812">Transmembrane</keyword>
<dbReference type="GO" id="GO:0015627">
    <property type="term" value="C:type II protein secretion system complex"/>
    <property type="evidence" value="ECO:0007669"/>
    <property type="project" value="InterPro"/>
</dbReference>
<keyword evidence="2" id="KW-0472">Membrane</keyword>
<evidence type="ECO:0000256" key="1">
    <source>
        <dbReference type="ARBA" id="ARBA00022481"/>
    </source>
</evidence>
<feature type="transmembrane region" description="Helical" evidence="2">
    <location>
        <begin position="6"/>
        <end position="32"/>
    </location>
</feature>
<dbReference type="AlphaFoldDB" id="A0A2M6WXN8"/>
<dbReference type="InterPro" id="IPR045584">
    <property type="entry name" value="Pilin-like"/>
</dbReference>
<keyword evidence="1" id="KW-0488">Methylation</keyword>
<protein>
    <recommendedName>
        <fullName evidence="5">Type II secretion system protein GspG C-terminal domain-containing protein</fullName>
    </recommendedName>
</protein>
<evidence type="ECO:0000256" key="2">
    <source>
        <dbReference type="SAM" id="Phobius"/>
    </source>
</evidence>
<dbReference type="NCBIfam" id="TIGR02532">
    <property type="entry name" value="IV_pilin_GFxxxE"/>
    <property type="match status" value="1"/>
</dbReference>
<evidence type="ECO:0008006" key="5">
    <source>
        <dbReference type="Google" id="ProtNLM"/>
    </source>
</evidence>
<dbReference type="EMBL" id="PEZV01000005">
    <property type="protein sequence ID" value="PIT97560.1"/>
    <property type="molecule type" value="Genomic_DNA"/>
</dbReference>
<dbReference type="InterPro" id="IPR000983">
    <property type="entry name" value="Bac_GSPG_pilin"/>
</dbReference>
<dbReference type="GO" id="GO:0015628">
    <property type="term" value="P:protein secretion by the type II secretion system"/>
    <property type="evidence" value="ECO:0007669"/>
    <property type="project" value="InterPro"/>
</dbReference>
<accession>A0A2M6WXN8</accession>
<name>A0A2M6WXN8_9BACT</name>
<keyword evidence="2" id="KW-1133">Transmembrane helix</keyword>
<dbReference type="Proteomes" id="UP000228596">
    <property type="component" value="Unassembled WGS sequence"/>
</dbReference>
<dbReference type="PRINTS" id="PR00813">
    <property type="entry name" value="BCTERIALGSPG"/>
</dbReference>
<evidence type="ECO:0000313" key="4">
    <source>
        <dbReference type="Proteomes" id="UP000228596"/>
    </source>
</evidence>
<proteinExistence type="predicted"/>
<comment type="caution">
    <text evidence="3">The sequence shown here is derived from an EMBL/GenBank/DDBJ whole genome shotgun (WGS) entry which is preliminary data.</text>
</comment>
<dbReference type="InterPro" id="IPR012902">
    <property type="entry name" value="N_methyl_site"/>
</dbReference>
<reference evidence="4" key="1">
    <citation type="submission" date="2017-09" db="EMBL/GenBank/DDBJ databases">
        <title>Depth-based differentiation of microbial function through sediment-hosted aquifers and enrichment of novel symbionts in the deep terrestrial subsurface.</title>
        <authorList>
            <person name="Probst A.J."/>
            <person name="Ladd B."/>
            <person name="Jarett J.K."/>
            <person name="Geller-Mcgrath D.E."/>
            <person name="Sieber C.M.K."/>
            <person name="Emerson J.B."/>
            <person name="Anantharaman K."/>
            <person name="Thomas B.C."/>
            <person name="Malmstrom R."/>
            <person name="Stieglmeier M."/>
            <person name="Klingl A."/>
            <person name="Woyke T."/>
            <person name="Ryan C.M."/>
            <person name="Banfield J.F."/>
        </authorList>
    </citation>
    <scope>NUCLEOTIDE SEQUENCE [LARGE SCALE GENOMIC DNA]</scope>
</reference>